<dbReference type="EMBL" id="MFEN01000058">
    <property type="protein sequence ID" value="OGE82949.1"/>
    <property type="molecule type" value="Genomic_DNA"/>
</dbReference>
<organism evidence="1 2">
    <name type="scientific">Candidatus Doudnabacteria bacterium RIFCSPHIGHO2_01_FULL_49_9</name>
    <dbReference type="NCBI Taxonomy" id="1817827"/>
    <lineage>
        <taxon>Bacteria</taxon>
        <taxon>Candidatus Doudnaibacteriota</taxon>
    </lineage>
</organism>
<dbReference type="Proteomes" id="UP000176339">
    <property type="component" value="Unassembled WGS sequence"/>
</dbReference>
<name>A0A1F5NZ92_9BACT</name>
<protein>
    <submittedName>
        <fullName evidence="1">Uncharacterized protein</fullName>
    </submittedName>
</protein>
<gene>
    <name evidence="1" type="ORF">A2846_02205</name>
</gene>
<proteinExistence type="predicted"/>
<dbReference type="AlphaFoldDB" id="A0A1F5NZ92"/>
<evidence type="ECO:0000313" key="1">
    <source>
        <dbReference type="EMBL" id="OGE82949.1"/>
    </source>
</evidence>
<evidence type="ECO:0000313" key="2">
    <source>
        <dbReference type="Proteomes" id="UP000176339"/>
    </source>
</evidence>
<comment type="caution">
    <text evidence="1">The sequence shown here is derived from an EMBL/GenBank/DDBJ whole genome shotgun (WGS) entry which is preliminary data.</text>
</comment>
<reference evidence="1 2" key="1">
    <citation type="journal article" date="2016" name="Nat. Commun.">
        <title>Thousands of microbial genomes shed light on interconnected biogeochemical processes in an aquifer system.</title>
        <authorList>
            <person name="Anantharaman K."/>
            <person name="Brown C.T."/>
            <person name="Hug L.A."/>
            <person name="Sharon I."/>
            <person name="Castelle C.J."/>
            <person name="Probst A.J."/>
            <person name="Thomas B.C."/>
            <person name="Singh A."/>
            <person name="Wilkins M.J."/>
            <person name="Karaoz U."/>
            <person name="Brodie E.L."/>
            <person name="Williams K.H."/>
            <person name="Hubbard S.S."/>
            <person name="Banfield J.F."/>
        </authorList>
    </citation>
    <scope>NUCLEOTIDE SEQUENCE [LARGE SCALE GENOMIC DNA]</scope>
</reference>
<accession>A0A1F5NZ92</accession>
<sequence>MQNSYSIPRVDIYWYEGIYQSCDPVVGLLSQKSIQYSAAPDLFYFEADRCNTFFLDCAKALYCDGKCPPSFNFGAAASKFGWRCQAVVRPKADGGWWA</sequence>